<dbReference type="EMBL" id="AFQF01005965">
    <property type="protein sequence ID" value="EGU72590.1"/>
    <property type="molecule type" value="Genomic_DNA"/>
</dbReference>
<dbReference type="AlphaFoldDB" id="F9GE17"/>
<proteinExistence type="predicted"/>
<gene>
    <name evidence="1" type="ORF">FOXB_16901</name>
</gene>
<reference evidence="1" key="1">
    <citation type="journal article" date="2012" name="Mol. Plant Microbe Interact.">
        <title>A highly conserved effector in Fusarium oxysporum is required for full virulence on Arabidopsis.</title>
        <authorList>
            <person name="Thatcher L.F."/>
            <person name="Gardiner D.M."/>
            <person name="Kazan K."/>
            <person name="Manners J."/>
        </authorList>
    </citation>
    <scope>NUCLEOTIDE SEQUENCE [LARGE SCALE GENOMIC DNA]</scope>
    <source>
        <strain evidence="1">Fo5176</strain>
    </source>
</reference>
<accession>F9GE17</accession>
<protein>
    <submittedName>
        <fullName evidence="1">Uncharacterized protein</fullName>
    </submittedName>
</protein>
<sequence length="29" mass="3173">MSTSTCNQIVTCSKDRLPDYPSLIDGITI</sequence>
<evidence type="ECO:0000313" key="1">
    <source>
        <dbReference type="EMBL" id="EGU72590.1"/>
    </source>
</evidence>
<name>F9GE17_FUSOF</name>
<comment type="caution">
    <text evidence="1">The sequence shown here is derived from an EMBL/GenBank/DDBJ whole genome shotgun (WGS) entry which is preliminary data.</text>
</comment>
<organism evidence="1">
    <name type="scientific">Fusarium oxysporum (strain Fo5176)</name>
    <name type="common">Fusarium vascular wilt</name>
    <dbReference type="NCBI Taxonomy" id="660025"/>
    <lineage>
        <taxon>Eukaryota</taxon>
        <taxon>Fungi</taxon>
        <taxon>Dikarya</taxon>
        <taxon>Ascomycota</taxon>
        <taxon>Pezizomycotina</taxon>
        <taxon>Sordariomycetes</taxon>
        <taxon>Hypocreomycetidae</taxon>
        <taxon>Hypocreales</taxon>
        <taxon>Nectriaceae</taxon>
        <taxon>Fusarium</taxon>
        <taxon>Fusarium oxysporum species complex</taxon>
    </lineage>
</organism>